<protein>
    <submittedName>
        <fullName evidence="2">Uncharacterized protein</fullName>
    </submittedName>
</protein>
<evidence type="ECO:0000256" key="1">
    <source>
        <dbReference type="SAM" id="MobiDB-lite"/>
    </source>
</evidence>
<evidence type="ECO:0000313" key="3">
    <source>
        <dbReference type="Proteomes" id="UP001187192"/>
    </source>
</evidence>
<dbReference type="AlphaFoldDB" id="A0AA88AAY1"/>
<evidence type="ECO:0000313" key="2">
    <source>
        <dbReference type="EMBL" id="GMN47542.1"/>
    </source>
</evidence>
<organism evidence="2 3">
    <name type="scientific">Ficus carica</name>
    <name type="common">Common fig</name>
    <dbReference type="NCBI Taxonomy" id="3494"/>
    <lineage>
        <taxon>Eukaryota</taxon>
        <taxon>Viridiplantae</taxon>
        <taxon>Streptophyta</taxon>
        <taxon>Embryophyta</taxon>
        <taxon>Tracheophyta</taxon>
        <taxon>Spermatophyta</taxon>
        <taxon>Magnoliopsida</taxon>
        <taxon>eudicotyledons</taxon>
        <taxon>Gunneridae</taxon>
        <taxon>Pentapetalae</taxon>
        <taxon>rosids</taxon>
        <taxon>fabids</taxon>
        <taxon>Rosales</taxon>
        <taxon>Moraceae</taxon>
        <taxon>Ficeae</taxon>
        <taxon>Ficus</taxon>
    </lineage>
</organism>
<reference evidence="2" key="1">
    <citation type="submission" date="2023-07" db="EMBL/GenBank/DDBJ databases">
        <title>draft genome sequence of fig (Ficus carica).</title>
        <authorList>
            <person name="Takahashi T."/>
            <person name="Nishimura K."/>
        </authorList>
    </citation>
    <scope>NUCLEOTIDE SEQUENCE</scope>
</reference>
<sequence length="142" mass="15432">MLAGFSDRPDRGTGPEKQQAKLLAGPERVFRTGLIGPVRKTSEHFLLDGPDRSGQTGLTGLGQVIVFWTNLTEPGQAGPDRSGQTGLIGPGQVGSVRIKLYGPIPIRTVQKIRALFARWSGPVRLDRLDRSRSCRSGPNRVF</sequence>
<keyword evidence="3" id="KW-1185">Reference proteome</keyword>
<name>A0AA88AAY1_FICCA</name>
<dbReference type="EMBL" id="BTGU01000026">
    <property type="protein sequence ID" value="GMN47542.1"/>
    <property type="molecule type" value="Genomic_DNA"/>
</dbReference>
<dbReference type="Proteomes" id="UP001187192">
    <property type="component" value="Unassembled WGS sequence"/>
</dbReference>
<feature type="region of interest" description="Disordered" evidence="1">
    <location>
        <begin position="1"/>
        <end position="20"/>
    </location>
</feature>
<accession>A0AA88AAY1</accession>
<gene>
    <name evidence="2" type="ORF">TIFTF001_016724</name>
</gene>
<comment type="caution">
    <text evidence="2">The sequence shown here is derived from an EMBL/GenBank/DDBJ whole genome shotgun (WGS) entry which is preliminary data.</text>
</comment>
<proteinExistence type="predicted"/>